<organism evidence="2 3">
    <name type="scientific">Paramecium bursaria Chlorella virus FR483</name>
    <name type="common">PBCV-FR483</name>
    <dbReference type="NCBI Taxonomy" id="399781"/>
    <lineage>
        <taxon>Viruses</taxon>
        <taxon>Varidnaviria</taxon>
        <taxon>Bamfordvirae</taxon>
        <taxon>Nucleocytoviricota</taxon>
        <taxon>Megaviricetes</taxon>
        <taxon>Algavirales</taxon>
        <taxon>Phycodnaviridae</taxon>
        <taxon>Chlorovirus</taxon>
        <taxon>Chlorovirus conductrix</taxon>
        <taxon>Paramecium bursaria Chlorella virus A1</taxon>
    </lineage>
</organism>
<protein>
    <submittedName>
        <fullName evidence="2">Uncharacterized protein n846L</fullName>
    </submittedName>
</protein>
<proteinExistence type="predicted"/>
<keyword evidence="1" id="KW-0812">Transmembrane</keyword>
<evidence type="ECO:0000313" key="2">
    <source>
        <dbReference type="EMBL" id="ABT16131.1"/>
    </source>
</evidence>
<dbReference type="RefSeq" id="YP_001426478.1">
    <property type="nucleotide sequence ID" value="NC_008603.1"/>
</dbReference>
<reference evidence="2 3" key="1">
    <citation type="journal article" date="2007" name="Virology">
        <title>Sequence and annotation of the 314-kb MT325 and the 321-kb FR483 viruses that infect Chlorella Pbi.</title>
        <authorList>
            <person name="Fitzgerald L.A."/>
            <person name="Graves M.V."/>
            <person name="Li X."/>
            <person name="Feldblyum T."/>
            <person name="Hartigan J."/>
            <person name="Van Etten J.L."/>
        </authorList>
    </citation>
    <scope>NUCLEOTIDE SEQUENCE [LARGE SCALE GENOMIC DNA]</scope>
    <source>
        <strain evidence="2 3">FR483</strain>
    </source>
</reference>
<keyword evidence="1" id="KW-0472">Membrane</keyword>
<dbReference type="GeneID" id="5469985"/>
<name>A7J8K0_PBCVF</name>
<gene>
    <name evidence="2" type="primary">n846L</name>
    <name evidence="2" type="ORF">FR483_n846L</name>
</gene>
<evidence type="ECO:0000313" key="3">
    <source>
        <dbReference type="Proteomes" id="UP000204095"/>
    </source>
</evidence>
<organismHost>
    <name type="scientific">Paramecium bursaria</name>
    <dbReference type="NCBI Taxonomy" id="74790"/>
</organismHost>
<evidence type="ECO:0000256" key="1">
    <source>
        <dbReference type="SAM" id="Phobius"/>
    </source>
</evidence>
<dbReference type="KEGG" id="vg:5469985"/>
<keyword evidence="1" id="KW-1133">Transmembrane helix</keyword>
<dbReference type="Proteomes" id="UP000204095">
    <property type="component" value="Segment"/>
</dbReference>
<feature type="transmembrane region" description="Helical" evidence="1">
    <location>
        <begin position="36"/>
        <end position="53"/>
    </location>
</feature>
<sequence>MFSSSRSVRGAIPFAAFVLAAQGLHKLKASISWSSVYLVSPAGGAVIALILAAQGLHRLRALGLGAITGSSMLSGTSTSTW</sequence>
<dbReference type="EMBL" id="DQ890022">
    <property type="protein sequence ID" value="ABT16131.1"/>
    <property type="molecule type" value="Genomic_DNA"/>
</dbReference>
<accession>A7J8K0</accession>